<sequence>MSVILMITTILAVLLLVYVLVYYLHGIIKLLTSIGGDGQSYLAKLRLGLRAIETETGHLPVQVTKLNDSLTEVAEGLKVVDDQLQESINAAVKQNV</sequence>
<dbReference type="EMBL" id="SGIU01000001">
    <property type="protein sequence ID" value="TAI49271.1"/>
    <property type="molecule type" value="Genomic_DNA"/>
</dbReference>
<protein>
    <submittedName>
        <fullName evidence="2">Uncharacterized protein</fullName>
    </submittedName>
</protein>
<dbReference type="OrthoDB" id="1451536at2"/>
<dbReference type="RefSeq" id="WP_130610841.1">
    <property type="nucleotide sequence ID" value="NZ_SGIU01000001.1"/>
</dbReference>
<accession>A0A4Q8QFQ0</accession>
<evidence type="ECO:0000256" key="1">
    <source>
        <dbReference type="SAM" id="Phobius"/>
    </source>
</evidence>
<name>A0A4Q8QFQ0_9FLAO</name>
<evidence type="ECO:0000313" key="2">
    <source>
        <dbReference type="EMBL" id="TAI49271.1"/>
    </source>
</evidence>
<keyword evidence="1" id="KW-1133">Transmembrane helix</keyword>
<dbReference type="AlphaFoldDB" id="A0A4Q8QFQ0"/>
<reference evidence="2 3" key="1">
    <citation type="submission" date="2019-02" db="EMBL/GenBank/DDBJ databases">
        <title>Draft genome sequence of Muricauda sp. 176CP4-71.</title>
        <authorList>
            <person name="Park J.-S."/>
        </authorList>
    </citation>
    <scope>NUCLEOTIDE SEQUENCE [LARGE SCALE GENOMIC DNA]</scope>
    <source>
        <strain evidence="2 3">176CP4-71</strain>
    </source>
</reference>
<keyword evidence="1" id="KW-0812">Transmembrane</keyword>
<keyword evidence="3" id="KW-1185">Reference proteome</keyword>
<evidence type="ECO:0000313" key="3">
    <source>
        <dbReference type="Proteomes" id="UP000291981"/>
    </source>
</evidence>
<organism evidence="2 3">
    <name type="scientific">Flagellimonas allohymeniacidonis</name>
    <dbReference type="NCBI Taxonomy" id="2517819"/>
    <lineage>
        <taxon>Bacteria</taxon>
        <taxon>Pseudomonadati</taxon>
        <taxon>Bacteroidota</taxon>
        <taxon>Flavobacteriia</taxon>
        <taxon>Flavobacteriales</taxon>
        <taxon>Flavobacteriaceae</taxon>
        <taxon>Flagellimonas</taxon>
    </lineage>
</organism>
<feature type="transmembrane region" description="Helical" evidence="1">
    <location>
        <begin position="6"/>
        <end position="24"/>
    </location>
</feature>
<proteinExistence type="predicted"/>
<keyword evidence="1" id="KW-0472">Membrane</keyword>
<gene>
    <name evidence="2" type="ORF">EW142_05605</name>
</gene>
<dbReference type="Proteomes" id="UP000291981">
    <property type="component" value="Unassembled WGS sequence"/>
</dbReference>
<comment type="caution">
    <text evidence="2">The sequence shown here is derived from an EMBL/GenBank/DDBJ whole genome shotgun (WGS) entry which is preliminary data.</text>
</comment>